<dbReference type="Proteomes" id="UP001165341">
    <property type="component" value="Unassembled WGS sequence"/>
</dbReference>
<organism evidence="3 4">
    <name type="scientific">Cryobacterium zhongshanensis</name>
    <dbReference type="NCBI Taxonomy" id="2928153"/>
    <lineage>
        <taxon>Bacteria</taxon>
        <taxon>Bacillati</taxon>
        <taxon>Actinomycetota</taxon>
        <taxon>Actinomycetes</taxon>
        <taxon>Micrococcales</taxon>
        <taxon>Microbacteriaceae</taxon>
        <taxon>Cryobacterium</taxon>
    </lineage>
</organism>
<comment type="caution">
    <text evidence="3">The sequence shown here is derived from an EMBL/GenBank/DDBJ whole genome shotgun (WGS) entry which is preliminary data.</text>
</comment>
<name>A0AA41UFQ2_9MICO</name>
<dbReference type="EMBL" id="JALGAR010000002">
    <property type="protein sequence ID" value="MCI4658205.1"/>
    <property type="molecule type" value="Genomic_DNA"/>
</dbReference>
<protein>
    <submittedName>
        <fullName evidence="3">Protein phosphatase 2C domain-containing protein</fullName>
    </submittedName>
</protein>
<dbReference type="RefSeq" id="WP_243011964.1">
    <property type="nucleotide sequence ID" value="NZ_JALGAR010000002.1"/>
</dbReference>
<evidence type="ECO:0000259" key="2">
    <source>
        <dbReference type="PROSITE" id="PS51746"/>
    </source>
</evidence>
<dbReference type="SMART" id="SM00332">
    <property type="entry name" value="PP2Cc"/>
    <property type="match status" value="1"/>
</dbReference>
<evidence type="ECO:0000313" key="4">
    <source>
        <dbReference type="Proteomes" id="UP001165341"/>
    </source>
</evidence>
<keyword evidence="4" id="KW-1185">Reference proteome</keyword>
<feature type="domain" description="PPM-type phosphatase" evidence="2">
    <location>
        <begin position="16"/>
        <end position="245"/>
    </location>
</feature>
<accession>A0AA41UFQ2</accession>
<reference evidence="3" key="1">
    <citation type="submission" date="2022-03" db="EMBL/GenBank/DDBJ databases">
        <title>Cryobacterium sp. nov. strain ZS14-85, isolated from Antarctic soil.</title>
        <authorList>
            <person name="Li J."/>
            <person name="Niu G."/>
        </authorList>
    </citation>
    <scope>NUCLEOTIDE SEQUENCE</scope>
    <source>
        <strain evidence="3">ZS14-85</strain>
    </source>
</reference>
<proteinExistence type="predicted"/>
<dbReference type="Pfam" id="PF13672">
    <property type="entry name" value="PP2C_2"/>
    <property type="match status" value="1"/>
</dbReference>
<dbReference type="InterPro" id="IPR036457">
    <property type="entry name" value="PPM-type-like_dom_sf"/>
</dbReference>
<gene>
    <name evidence="3" type="ORF">MQH31_10345</name>
</gene>
<dbReference type="CDD" id="cd00143">
    <property type="entry name" value="PP2Cc"/>
    <property type="match status" value="1"/>
</dbReference>
<dbReference type="SUPFAM" id="SSF81606">
    <property type="entry name" value="PP2C-like"/>
    <property type="match status" value="1"/>
</dbReference>
<dbReference type="AlphaFoldDB" id="A0AA41UFQ2"/>
<evidence type="ECO:0000256" key="1">
    <source>
        <dbReference type="SAM" id="MobiDB-lite"/>
    </source>
</evidence>
<evidence type="ECO:0000313" key="3">
    <source>
        <dbReference type="EMBL" id="MCI4658205.1"/>
    </source>
</evidence>
<sequence length="288" mass="29849">MTNAGEAVTGNAVRVRFGFRTDVGLKRPINEDSVLAESPVFLVADGMGGHEAGDQASAAVIAEFRALLGTNPGPDDVVQAVDRAHRAVRAVAEGTTRGAGSTLTGVVLVTHEGRPHWLLVNVGDSRVYRLLGADLSQLTIDHSLVQELLDNGTLDRAGAATFAKRNVITRAMGADDSPADFWLRPVVTGERLLVCSDGLTGELSPEALRAAMTLNGDTQQTADVLLGHALGSGGRDNISVIIVDVVSGGDDPRESSTTTGFAATGTGTDLTSDRASDDTAELPGRGGR</sequence>
<dbReference type="PROSITE" id="PS51746">
    <property type="entry name" value="PPM_2"/>
    <property type="match status" value="1"/>
</dbReference>
<dbReference type="Gene3D" id="3.60.40.10">
    <property type="entry name" value="PPM-type phosphatase domain"/>
    <property type="match status" value="1"/>
</dbReference>
<feature type="region of interest" description="Disordered" evidence="1">
    <location>
        <begin position="249"/>
        <end position="288"/>
    </location>
</feature>
<feature type="compositionally biased region" description="Low complexity" evidence="1">
    <location>
        <begin position="257"/>
        <end position="268"/>
    </location>
</feature>
<dbReference type="SMART" id="SM00331">
    <property type="entry name" value="PP2C_SIG"/>
    <property type="match status" value="1"/>
</dbReference>
<dbReference type="InterPro" id="IPR001932">
    <property type="entry name" value="PPM-type_phosphatase-like_dom"/>
</dbReference>